<dbReference type="OrthoDB" id="5145029at2"/>
<accession>A0A329MMN4</accession>
<dbReference type="RefSeq" id="WP_113031606.1">
    <property type="nucleotide sequence ID" value="NZ_QMFB01000007.1"/>
</dbReference>
<dbReference type="InterPro" id="IPR056411">
    <property type="entry name" value="CysS_C"/>
</dbReference>
<name>A0A329MMN4_9BACL</name>
<keyword evidence="1" id="KW-0472">Membrane</keyword>
<sequence>MSDNPTLLNFSKTDKVIIWLGFPLIGLVFGWFLPSIAKWGISLPWVPFEGPLTFVASFNGAWVSIITMLLGLIAGLVLIFVSFHESLKISIYDDKVLLKLRDDEIIVNRKDISLVFIDKKQLVLLGNDEKELFRCTQELNESKVGAAFINHNYHWSDTDPFIIDFKTWVQDAPDLSPAANALLKARKIAIEDGDDEEVFQLAKELWKLRVSVKEKKKRQYYR</sequence>
<dbReference type="Proteomes" id="UP000250369">
    <property type="component" value="Unassembled WGS sequence"/>
</dbReference>
<evidence type="ECO:0000256" key="1">
    <source>
        <dbReference type="SAM" id="Phobius"/>
    </source>
</evidence>
<dbReference type="EMBL" id="QMFB01000007">
    <property type="protein sequence ID" value="RAV20748.1"/>
    <property type="molecule type" value="Genomic_DNA"/>
</dbReference>
<evidence type="ECO:0000313" key="5">
    <source>
        <dbReference type="Proteomes" id="UP000250369"/>
    </source>
</evidence>
<evidence type="ECO:0000259" key="3">
    <source>
        <dbReference type="Pfam" id="PF23494"/>
    </source>
</evidence>
<reference evidence="4 5" key="1">
    <citation type="journal article" date="2009" name="Int. J. Syst. Evol. Microbiol.">
        <title>Paenibacillus contaminans sp. nov., isolated from a contaminated laboratory plate.</title>
        <authorList>
            <person name="Chou J.H."/>
            <person name="Lee J.H."/>
            <person name="Lin M.C."/>
            <person name="Chang P.S."/>
            <person name="Arun A.B."/>
            <person name="Young C.C."/>
            <person name="Chen W.M."/>
        </authorList>
    </citation>
    <scope>NUCLEOTIDE SEQUENCE [LARGE SCALE GENOMIC DNA]</scope>
    <source>
        <strain evidence="4 5">CKOBP-6</strain>
    </source>
</reference>
<evidence type="ECO:0008006" key="6">
    <source>
        <dbReference type="Google" id="ProtNLM"/>
    </source>
</evidence>
<proteinExistence type="predicted"/>
<feature type="transmembrane region" description="Helical" evidence="1">
    <location>
        <begin position="61"/>
        <end position="83"/>
    </location>
</feature>
<organism evidence="4 5">
    <name type="scientific">Paenibacillus contaminans</name>
    <dbReference type="NCBI Taxonomy" id="450362"/>
    <lineage>
        <taxon>Bacteria</taxon>
        <taxon>Bacillati</taxon>
        <taxon>Bacillota</taxon>
        <taxon>Bacilli</taxon>
        <taxon>Bacillales</taxon>
        <taxon>Paenibacillaceae</taxon>
        <taxon>Paenibacillus</taxon>
    </lineage>
</organism>
<keyword evidence="5" id="KW-1185">Reference proteome</keyword>
<feature type="transmembrane region" description="Helical" evidence="1">
    <location>
        <begin position="16"/>
        <end position="41"/>
    </location>
</feature>
<protein>
    <recommendedName>
        <fullName evidence="6">50S ribosomal protein L29</fullName>
    </recommendedName>
</protein>
<dbReference type="Pfam" id="PF23494">
    <property type="entry name" value="bPH_10"/>
    <property type="match status" value="1"/>
</dbReference>
<comment type="caution">
    <text evidence="4">The sequence shown here is derived from an EMBL/GenBank/DDBJ whole genome shotgun (WGS) entry which is preliminary data.</text>
</comment>
<feature type="domain" description="Cysteinyl-tRNA ligase anticodon binding" evidence="2">
    <location>
        <begin position="173"/>
        <end position="222"/>
    </location>
</feature>
<dbReference type="InterPro" id="IPR057798">
    <property type="entry name" value="PH_YqeB"/>
</dbReference>
<gene>
    <name evidence="4" type="ORF">DQG23_14695</name>
</gene>
<feature type="domain" description="YqeB PH" evidence="3">
    <location>
        <begin position="6"/>
        <end position="156"/>
    </location>
</feature>
<dbReference type="AlphaFoldDB" id="A0A329MMN4"/>
<keyword evidence="1" id="KW-1133">Transmembrane helix</keyword>
<keyword evidence="1" id="KW-0812">Transmembrane</keyword>
<evidence type="ECO:0000259" key="2">
    <source>
        <dbReference type="Pfam" id="PF23493"/>
    </source>
</evidence>
<evidence type="ECO:0000313" key="4">
    <source>
        <dbReference type="EMBL" id="RAV20748.1"/>
    </source>
</evidence>
<dbReference type="Pfam" id="PF23493">
    <property type="entry name" value="CysS_C"/>
    <property type="match status" value="1"/>
</dbReference>